<organism evidence="7 8">
    <name type="scientific">Naegleria fowleri</name>
    <name type="common">Brain eating amoeba</name>
    <dbReference type="NCBI Taxonomy" id="5763"/>
    <lineage>
        <taxon>Eukaryota</taxon>
        <taxon>Discoba</taxon>
        <taxon>Heterolobosea</taxon>
        <taxon>Tetramitia</taxon>
        <taxon>Eutetramitia</taxon>
        <taxon>Vahlkampfiidae</taxon>
        <taxon>Naegleria</taxon>
    </lineage>
</organism>
<accession>A0A6A5BMM0</accession>
<dbReference type="InterPro" id="IPR038765">
    <property type="entry name" value="Papain-like_cys_pep_sf"/>
</dbReference>
<dbReference type="InterPro" id="IPR007719">
    <property type="entry name" value="PCS_N"/>
</dbReference>
<feature type="domain" description="Peptidase C83" evidence="6">
    <location>
        <begin position="59"/>
        <end position="286"/>
    </location>
</feature>
<name>A0A6A5BMM0_NAEFO</name>
<evidence type="ECO:0000256" key="2">
    <source>
        <dbReference type="ARBA" id="ARBA00022539"/>
    </source>
</evidence>
<evidence type="ECO:0000259" key="6">
    <source>
        <dbReference type="PROSITE" id="PS51443"/>
    </source>
</evidence>
<dbReference type="VEuPathDB" id="AmoebaDB:FDP41_006289"/>
<dbReference type="InterPro" id="IPR040409">
    <property type="entry name" value="PCS-like"/>
</dbReference>
<evidence type="ECO:0000256" key="5">
    <source>
        <dbReference type="SAM" id="MobiDB-lite"/>
    </source>
</evidence>
<dbReference type="GO" id="GO:0010038">
    <property type="term" value="P:response to metal ion"/>
    <property type="evidence" value="ECO:0007669"/>
    <property type="project" value="InterPro"/>
</dbReference>
<dbReference type="VEuPathDB" id="AmoebaDB:NF0089880"/>
<keyword evidence="8" id="KW-1185">Reference proteome</keyword>
<dbReference type="Proteomes" id="UP000444721">
    <property type="component" value="Unassembled WGS sequence"/>
</dbReference>
<evidence type="ECO:0000256" key="4">
    <source>
        <dbReference type="ARBA" id="ARBA00022723"/>
    </source>
</evidence>
<dbReference type="AlphaFoldDB" id="A0A6A5BMM0"/>
<evidence type="ECO:0000256" key="1">
    <source>
        <dbReference type="ARBA" id="ARBA00012468"/>
    </source>
</evidence>
<dbReference type="Pfam" id="PF05023">
    <property type="entry name" value="Phytochelatin"/>
    <property type="match status" value="1"/>
</dbReference>
<dbReference type="EMBL" id="VFQX01000051">
    <property type="protein sequence ID" value="KAF0974815.1"/>
    <property type="molecule type" value="Genomic_DNA"/>
</dbReference>
<dbReference type="EC" id="2.3.2.15" evidence="1"/>
<dbReference type="FunFam" id="3.90.70.30:FF:000001">
    <property type="entry name" value="Glutathione gamma-glutamylcysteinyltransferase 1"/>
    <property type="match status" value="1"/>
</dbReference>
<evidence type="ECO:0000313" key="8">
    <source>
        <dbReference type="Proteomes" id="UP000444721"/>
    </source>
</evidence>
<dbReference type="GO" id="GO:0046872">
    <property type="term" value="F:metal ion binding"/>
    <property type="evidence" value="ECO:0007669"/>
    <property type="project" value="UniProtKB-KW"/>
</dbReference>
<gene>
    <name evidence="7" type="ORF">FDP41_006289</name>
</gene>
<dbReference type="SUPFAM" id="SSF54001">
    <property type="entry name" value="Cysteine proteinases"/>
    <property type="match status" value="1"/>
</dbReference>
<feature type="region of interest" description="Disordered" evidence="5">
    <location>
        <begin position="24"/>
        <end position="45"/>
    </location>
</feature>
<evidence type="ECO:0000313" key="7">
    <source>
        <dbReference type="EMBL" id="KAF0974815.1"/>
    </source>
</evidence>
<keyword evidence="3" id="KW-0808">Transferase</keyword>
<dbReference type="OMA" id="KYPWRWF"/>
<dbReference type="RefSeq" id="XP_044559528.1">
    <property type="nucleotide sequence ID" value="XM_044709907.1"/>
</dbReference>
<dbReference type="InterPro" id="IPR038156">
    <property type="entry name" value="PCS_N_sf"/>
</dbReference>
<evidence type="ECO:0000256" key="3">
    <source>
        <dbReference type="ARBA" id="ARBA00022679"/>
    </source>
</evidence>
<dbReference type="GeneID" id="68113507"/>
<dbReference type="Gene3D" id="3.90.70.30">
    <property type="entry name" value="Phytochelatin synthase, N-terminal domain"/>
    <property type="match status" value="1"/>
</dbReference>
<proteinExistence type="predicted"/>
<keyword evidence="2" id="KW-0104">Cadmium</keyword>
<sequence>MIASGTMGSSHSSCACAAKRLTSSSSCPEQHGSSSTKQESATINKSSTAVLNGTTTLNNERQGFYQRELPVSCIAFASSEGRKIFEESMNEGNLHSFYPLIEQYHTQSEPAYCGLGTLVNVMNALKIDPKRVWKYPWRWFSEDIFDCCVPLEIVKKEGITLRQFSCLAKCNGAACQIFRPQETCLDDFRNAIIQSIKSNDFESKTLDPSFIVVSYDRATLGQTGSGHFSPIAAYNAKRDMVLILDVARFKYPPHWISLEKMWEALYPIDSATGLSRGFIIIKRDNVQKEDQTICYRVVLREKWSETLSKLLTFTRAITEAYKKKVQSESLLDTTPIDISQFCHSIVQILSGSIYEVLEPLLTLDNNISDELKKLWNQNMNNIFTDLRETQIFKEISKFEPDRTKAIMISVLMISMPSQLFEEIPLRLAHEKIKSPLDYVCNSNCCKTILESNINQISTQLRALLELSLEK</sequence>
<protein>
    <recommendedName>
        <fullName evidence="1">glutathione gamma-glutamylcysteinyltransferase</fullName>
        <ecNumber evidence="1">2.3.2.15</ecNumber>
    </recommendedName>
</protein>
<dbReference type="GO" id="GO:0046938">
    <property type="term" value="P:phytochelatin biosynthetic process"/>
    <property type="evidence" value="ECO:0007669"/>
    <property type="project" value="InterPro"/>
</dbReference>
<dbReference type="PANTHER" id="PTHR33447">
    <property type="entry name" value="GLUTATHIONE GAMMA-GLUTAMYLCYSTEINYLTRANSFERASE"/>
    <property type="match status" value="1"/>
</dbReference>
<dbReference type="PROSITE" id="PS51443">
    <property type="entry name" value="PCS"/>
    <property type="match status" value="1"/>
</dbReference>
<keyword evidence="4" id="KW-0479">Metal-binding</keyword>
<dbReference type="VEuPathDB" id="AmoebaDB:NfTy_076870"/>
<dbReference type="GO" id="GO:0016756">
    <property type="term" value="F:glutathione gamma-glutamylcysteinyltransferase activity"/>
    <property type="evidence" value="ECO:0007669"/>
    <property type="project" value="UniProtKB-EC"/>
</dbReference>
<comment type="caution">
    <text evidence="7">The sequence shown here is derived from an EMBL/GenBank/DDBJ whole genome shotgun (WGS) entry which is preliminary data.</text>
</comment>
<reference evidence="7 8" key="1">
    <citation type="journal article" date="2019" name="Sci. Rep.">
        <title>Nanopore sequencing improves the draft genome of the human pathogenic amoeba Naegleria fowleri.</title>
        <authorList>
            <person name="Liechti N."/>
            <person name="Schurch N."/>
            <person name="Bruggmann R."/>
            <person name="Wittwer M."/>
        </authorList>
    </citation>
    <scope>NUCLEOTIDE SEQUENCE [LARGE SCALE GENOMIC DNA]</scope>
    <source>
        <strain evidence="7 8">ATCC 30894</strain>
    </source>
</reference>
<dbReference type="OrthoDB" id="448954at2759"/>